<gene>
    <name evidence="6" type="ORF">SBA5_1240003</name>
</gene>
<feature type="chain" id="PRO_5014750817" description="TonB-dependent transporter Oar-like beta-barrel domain-containing protein" evidence="4">
    <location>
        <begin position="29"/>
        <end position="1182"/>
    </location>
</feature>
<feature type="signal peptide" evidence="4">
    <location>
        <begin position="1"/>
        <end position="28"/>
    </location>
</feature>
<dbReference type="Pfam" id="PF25183">
    <property type="entry name" value="OMP_b-brl_4"/>
    <property type="match status" value="1"/>
</dbReference>
<keyword evidence="3" id="KW-0998">Cell outer membrane</keyword>
<dbReference type="OrthoDB" id="97893at2"/>
<dbReference type="InterPro" id="IPR036942">
    <property type="entry name" value="Beta-barrel_TonB_sf"/>
</dbReference>
<evidence type="ECO:0000313" key="7">
    <source>
        <dbReference type="Proteomes" id="UP000239735"/>
    </source>
</evidence>
<dbReference type="Pfam" id="PF13620">
    <property type="entry name" value="CarboxypepD_reg"/>
    <property type="match status" value="1"/>
</dbReference>
<feature type="domain" description="TonB-dependent transporter Oar-like beta-barrel" evidence="5">
    <location>
        <begin position="249"/>
        <end position="1167"/>
    </location>
</feature>
<accession>A0A2N9L4Q1</accession>
<dbReference type="InterPro" id="IPR008969">
    <property type="entry name" value="CarboxyPept-like_regulatory"/>
</dbReference>
<evidence type="ECO:0000259" key="5">
    <source>
        <dbReference type="Pfam" id="PF25183"/>
    </source>
</evidence>
<dbReference type="SUPFAM" id="SSF49464">
    <property type="entry name" value="Carboxypeptidase regulatory domain-like"/>
    <property type="match status" value="1"/>
</dbReference>
<name>A0A2N9L4Q1_9BACT</name>
<dbReference type="InterPro" id="IPR057601">
    <property type="entry name" value="Oar-like_b-barrel"/>
</dbReference>
<dbReference type="SUPFAM" id="SSF56935">
    <property type="entry name" value="Porins"/>
    <property type="match status" value="1"/>
</dbReference>
<organism evidence="6 7">
    <name type="scientific">Candidatus Sulfuritelmatomonas gaucii</name>
    <dbReference type="NCBI Taxonomy" id="2043161"/>
    <lineage>
        <taxon>Bacteria</taxon>
        <taxon>Pseudomonadati</taxon>
        <taxon>Acidobacteriota</taxon>
        <taxon>Terriglobia</taxon>
        <taxon>Terriglobales</taxon>
        <taxon>Acidobacteriaceae</taxon>
        <taxon>Candidatus Sulfuritelmatomonas</taxon>
    </lineage>
</organism>
<proteinExistence type="predicted"/>
<keyword evidence="4" id="KW-0732">Signal</keyword>
<evidence type="ECO:0000256" key="2">
    <source>
        <dbReference type="ARBA" id="ARBA00023136"/>
    </source>
</evidence>
<dbReference type="AlphaFoldDB" id="A0A2N9L4Q1"/>
<sequence length="1182" mass="126570">MRNVSRWFLPLALLVSAVLIGGTGVCFAQNTNSGDIRGTATDSTGAVVPGVTVAVTDLDKGVTRTFVTDGAGLYDTGAIPEDRYQLTFTRDGFRTLVRGPITVTLGIETVNATLQVGQVAQQVVVTTDVPMLQTESGAVEGTFEASTMDELPQVGSQNGGGADWENFIVLMPGADGAPENSSSVSNPGTISSINGNLPFADVLQDGATTTLPMSQNTDVTIFETTAEVKVSATAFSAQFGVGDIIYNQITKSGTNSFHGAGYEFLQNNALNAAPYQFGSGKKVPVLHDNNFGGAVGGPILKNKAFFYFDYDRTIHHGGASTGFSTEPTSAMMSGDFTGAGFPTLYDPTTQTVNPAGGCTYTDGAPASKAGVPCVIRKSFISEYGSNKIPAGMISSIAQAFQKKFPTPNVTGQLTSKGYYQNNYAYQAPSTNPYIKWFGRMDYDVSPSNRLTLAETESNNPGQTVNEGICPFNCYSGDVSRDNASVSDVWTLSTHFINEARLGFTDQLNFFVPQSLGQGWPAKFGLNFAVADVSPGLSVSGFDGNIQAGTNAVYKEMVFDPSDVVTLIKGKHVLHFGGEFLINRADSTAWGNIQAAQIGFGGSYTSQGGGNTTSYDGLSYADFLLGQTQSWGANNTPEYGGRWKTPQMFVQDDWKFKPNLTVNLGVRYEVMTGWSETKGNMTTFDPSVQNYNVSASTVNGIAAGMPALGGMWYGFIGQNGRTTLQKPKYNIVMPRAGFSWQVLPSTVIRGGIGVYTSTWSEDTYGGGLGNAFGSSGSLSDSNTTNGICPIVSLSAGLNTANTQDPGCGGPGFNPLMISQIYNTAPNTPWAKNGTGPGYNQYNTPVPTNYQYSLTVEQEFARDFAASVAYVGNHGTHLNTGPVDINQVPVNKLGQGRSASPYPLFSSMTGSTNNAISNYNALQAVLTKRMSYGLQFSTNYTWSHFLDDMDSSGWGSREGFQNYQNAYDISQNYSNSNFDIRQMFKGEVVYQLPFGKGKMFMNNNLALDEALGGWEISSTFIAQGGNPMGVTTGSNNTSGNLSGSYTQEAILVGNYKTSYTDSTGTYPYHSLHSWFNDTVEAKGQAIGSQPWENPSDYTNQYGTFRRNKIYGPDLTNVNFSLGKSFAIVPDRGINFQFRAEATNILNHPSFGQPGNNQIGNNAPETITGVTIGGRVWEMVGRISF</sequence>
<reference evidence="7" key="1">
    <citation type="submission" date="2018-02" db="EMBL/GenBank/DDBJ databases">
        <authorList>
            <person name="Hausmann B."/>
        </authorList>
    </citation>
    <scope>NUCLEOTIDE SEQUENCE [LARGE SCALE GENOMIC DNA]</scope>
    <source>
        <strain evidence="7">Peat soil MAG SbA5</strain>
    </source>
</reference>
<dbReference type="EMBL" id="OKRB01000029">
    <property type="protein sequence ID" value="SPE18034.1"/>
    <property type="molecule type" value="Genomic_DNA"/>
</dbReference>
<dbReference type="GO" id="GO:0009279">
    <property type="term" value="C:cell outer membrane"/>
    <property type="evidence" value="ECO:0007669"/>
    <property type="project" value="UniProtKB-SubCell"/>
</dbReference>
<comment type="subcellular location">
    <subcellularLocation>
        <location evidence="1">Cell outer membrane</location>
    </subcellularLocation>
</comment>
<evidence type="ECO:0000256" key="4">
    <source>
        <dbReference type="SAM" id="SignalP"/>
    </source>
</evidence>
<evidence type="ECO:0000256" key="3">
    <source>
        <dbReference type="ARBA" id="ARBA00023237"/>
    </source>
</evidence>
<evidence type="ECO:0000313" key="6">
    <source>
        <dbReference type="EMBL" id="SPE18034.1"/>
    </source>
</evidence>
<evidence type="ECO:0000256" key="1">
    <source>
        <dbReference type="ARBA" id="ARBA00004442"/>
    </source>
</evidence>
<dbReference type="Gene3D" id="2.40.170.20">
    <property type="entry name" value="TonB-dependent receptor, beta-barrel domain"/>
    <property type="match status" value="1"/>
</dbReference>
<dbReference type="Gene3D" id="2.60.40.1120">
    <property type="entry name" value="Carboxypeptidase-like, regulatory domain"/>
    <property type="match status" value="1"/>
</dbReference>
<keyword evidence="2" id="KW-0472">Membrane</keyword>
<protein>
    <recommendedName>
        <fullName evidence="5">TonB-dependent transporter Oar-like beta-barrel domain-containing protein</fullName>
    </recommendedName>
</protein>
<dbReference type="Proteomes" id="UP000239735">
    <property type="component" value="Unassembled WGS sequence"/>
</dbReference>